<comment type="caution">
    <text evidence="1">The sequence shown here is derived from an EMBL/GenBank/DDBJ whole genome shotgun (WGS) entry which is preliminary data.</text>
</comment>
<reference evidence="1" key="2">
    <citation type="submission" date="2017-10" db="EMBL/GenBank/DDBJ databases">
        <title>Ladona fulva Genome sequencing and assembly.</title>
        <authorList>
            <person name="Murali S."/>
            <person name="Richards S."/>
            <person name="Bandaranaike D."/>
            <person name="Bellair M."/>
            <person name="Blankenburg K."/>
            <person name="Chao H."/>
            <person name="Dinh H."/>
            <person name="Doddapaneni H."/>
            <person name="Dugan-Rocha S."/>
            <person name="Elkadiri S."/>
            <person name="Gnanaolivu R."/>
            <person name="Hernandez B."/>
            <person name="Skinner E."/>
            <person name="Javaid M."/>
            <person name="Lee S."/>
            <person name="Li M."/>
            <person name="Ming W."/>
            <person name="Munidasa M."/>
            <person name="Muniz J."/>
            <person name="Nguyen L."/>
            <person name="Hughes D."/>
            <person name="Osuji N."/>
            <person name="Pu L.-L."/>
            <person name="Puazo M."/>
            <person name="Qu C."/>
            <person name="Quiroz J."/>
            <person name="Raj R."/>
            <person name="Weissenberger G."/>
            <person name="Xin Y."/>
            <person name="Zou X."/>
            <person name="Han Y."/>
            <person name="Worley K."/>
            <person name="Muzny D."/>
            <person name="Gibbs R."/>
        </authorList>
    </citation>
    <scope>NUCLEOTIDE SEQUENCE</scope>
    <source>
        <strain evidence="1">Sampled in the wild</strain>
    </source>
</reference>
<reference evidence="1" key="1">
    <citation type="submission" date="2013-04" db="EMBL/GenBank/DDBJ databases">
        <authorList>
            <person name="Qu J."/>
            <person name="Murali S.C."/>
            <person name="Bandaranaike D."/>
            <person name="Bellair M."/>
            <person name="Blankenburg K."/>
            <person name="Chao H."/>
            <person name="Dinh H."/>
            <person name="Doddapaneni H."/>
            <person name="Downs B."/>
            <person name="Dugan-Rocha S."/>
            <person name="Elkadiri S."/>
            <person name="Gnanaolivu R.D."/>
            <person name="Hernandez B."/>
            <person name="Javaid M."/>
            <person name="Jayaseelan J.C."/>
            <person name="Lee S."/>
            <person name="Li M."/>
            <person name="Ming W."/>
            <person name="Munidasa M."/>
            <person name="Muniz J."/>
            <person name="Nguyen L."/>
            <person name="Ongeri F."/>
            <person name="Osuji N."/>
            <person name="Pu L.-L."/>
            <person name="Puazo M."/>
            <person name="Qu C."/>
            <person name="Quiroz J."/>
            <person name="Raj R."/>
            <person name="Weissenberger G."/>
            <person name="Xin Y."/>
            <person name="Zou X."/>
            <person name="Han Y."/>
            <person name="Richards S."/>
            <person name="Worley K."/>
            <person name="Muzny D."/>
            <person name="Gibbs R."/>
        </authorList>
    </citation>
    <scope>NUCLEOTIDE SEQUENCE</scope>
    <source>
        <strain evidence="1">Sampled in the wild</strain>
    </source>
</reference>
<organism evidence="1 2">
    <name type="scientific">Ladona fulva</name>
    <name type="common">Scarce chaser dragonfly</name>
    <name type="synonym">Libellula fulva</name>
    <dbReference type="NCBI Taxonomy" id="123851"/>
    <lineage>
        <taxon>Eukaryota</taxon>
        <taxon>Metazoa</taxon>
        <taxon>Ecdysozoa</taxon>
        <taxon>Arthropoda</taxon>
        <taxon>Hexapoda</taxon>
        <taxon>Insecta</taxon>
        <taxon>Pterygota</taxon>
        <taxon>Palaeoptera</taxon>
        <taxon>Odonata</taxon>
        <taxon>Epiprocta</taxon>
        <taxon>Anisoptera</taxon>
        <taxon>Libelluloidea</taxon>
        <taxon>Libellulidae</taxon>
        <taxon>Ladona</taxon>
    </lineage>
</organism>
<evidence type="ECO:0000313" key="1">
    <source>
        <dbReference type="EMBL" id="KAG8237637.1"/>
    </source>
</evidence>
<protein>
    <submittedName>
        <fullName evidence="1">Uncharacterized protein</fullName>
    </submittedName>
</protein>
<dbReference type="AlphaFoldDB" id="A0A8K0P918"/>
<gene>
    <name evidence="1" type="ORF">J437_LFUL013615</name>
</gene>
<name>A0A8K0P918_LADFU</name>
<proteinExistence type="predicted"/>
<accession>A0A8K0P918</accession>
<sequence>MFGCNPRSSWNNIQATLHPFVVYCRSDFVFESKSFVAISESLKHDTIAEEVGEISKIIYFSDGASSQYKNKKNFINLCYHEEDFGITAEWHFFATSHGKGPCDGTGGTLKRLAAKASLQRLDNQISTPNELFLWASENLHSKVYFKVHFFAEKDYAEGTMILKNRFATTKQIRGTLNYHSFIPVSKTKLYAILFSFSNSLATENVFK</sequence>
<dbReference type="OrthoDB" id="8195858at2759"/>
<dbReference type="PANTHER" id="PTHR46601:SF1">
    <property type="entry name" value="ADF-H DOMAIN-CONTAINING PROTEIN"/>
    <property type="match status" value="1"/>
</dbReference>
<keyword evidence="2" id="KW-1185">Reference proteome</keyword>
<dbReference type="EMBL" id="KZ309198">
    <property type="protein sequence ID" value="KAG8237637.1"/>
    <property type="molecule type" value="Genomic_DNA"/>
</dbReference>
<dbReference type="PANTHER" id="PTHR46601">
    <property type="entry name" value="ULP_PROTEASE DOMAIN-CONTAINING PROTEIN"/>
    <property type="match status" value="1"/>
</dbReference>
<evidence type="ECO:0000313" key="2">
    <source>
        <dbReference type="Proteomes" id="UP000792457"/>
    </source>
</evidence>
<dbReference type="Proteomes" id="UP000792457">
    <property type="component" value="Unassembled WGS sequence"/>
</dbReference>